<protein>
    <submittedName>
        <fullName evidence="2">Uncharacterized protein</fullName>
    </submittedName>
</protein>
<organism evidence="2 3">
    <name type="scientific">Helianthus annuus</name>
    <name type="common">Common sunflower</name>
    <dbReference type="NCBI Taxonomy" id="4232"/>
    <lineage>
        <taxon>Eukaryota</taxon>
        <taxon>Viridiplantae</taxon>
        <taxon>Streptophyta</taxon>
        <taxon>Embryophyta</taxon>
        <taxon>Tracheophyta</taxon>
        <taxon>Spermatophyta</taxon>
        <taxon>Magnoliopsida</taxon>
        <taxon>eudicotyledons</taxon>
        <taxon>Gunneridae</taxon>
        <taxon>Pentapetalae</taxon>
        <taxon>asterids</taxon>
        <taxon>campanulids</taxon>
        <taxon>Asterales</taxon>
        <taxon>Asteraceae</taxon>
        <taxon>Asteroideae</taxon>
        <taxon>Heliantheae alliance</taxon>
        <taxon>Heliantheae</taxon>
        <taxon>Helianthus</taxon>
    </lineage>
</organism>
<gene>
    <name evidence="2" type="ORF">HanXRQr2_Chr04g0186131</name>
</gene>
<dbReference type="Gramene" id="mRNA:HanXRQr2_Chr04g0186131">
    <property type="protein sequence ID" value="mRNA:HanXRQr2_Chr04g0186131"/>
    <property type="gene ID" value="HanXRQr2_Chr04g0186131"/>
</dbReference>
<evidence type="ECO:0000313" key="3">
    <source>
        <dbReference type="Proteomes" id="UP000215914"/>
    </source>
</evidence>
<reference evidence="2" key="1">
    <citation type="journal article" date="2017" name="Nature">
        <title>The sunflower genome provides insights into oil metabolism, flowering and Asterid evolution.</title>
        <authorList>
            <person name="Badouin H."/>
            <person name="Gouzy J."/>
            <person name="Grassa C.J."/>
            <person name="Murat F."/>
            <person name="Staton S.E."/>
            <person name="Cottret L."/>
            <person name="Lelandais-Briere C."/>
            <person name="Owens G.L."/>
            <person name="Carrere S."/>
            <person name="Mayjonade B."/>
            <person name="Legrand L."/>
            <person name="Gill N."/>
            <person name="Kane N.C."/>
            <person name="Bowers J.E."/>
            <person name="Hubner S."/>
            <person name="Bellec A."/>
            <person name="Berard A."/>
            <person name="Berges H."/>
            <person name="Blanchet N."/>
            <person name="Boniface M.C."/>
            <person name="Brunel D."/>
            <person name="Catrice O."/>
            <person name="Chaidir N."/>
            <person name="Claudel C."/>
            <person name="Donnadieu C."/>
            <person name="Faraut T."/>
            <person name="Fievet G."/>
            <person name="Helmstetter N."/>
            <person name="King M."/>
            <person name="Knapp S.J."/>
            <person name="Lai Z."/>
            <person name="Le Paslier M.C."/>
            <person name="Lippi Y."/>
            <person name="Lorenzon L."/>
            <person name="Mandel J.R."/>
            <person name="Marage G."/>
            <person name="Marchand G."/>
            <person name="Marquand E."/>
            <person name="Bret-Mestries E."/>
            <person name="Morien E."/>
            <person name="Nambeesan S."/>
            <person name="Nguyen T."/>
            <person name="Pegot-Espagnet P."/>
            <person name="Pouilly N."/>
            <person name="Raftis F."/>
            <person name="Sallet E."/>
            <person name="Schiex T."/>
            <person name="Thomas J."/>
            <person name="Vandecasteele C."/>
            <person name="Vares D."/>
            <person name="Vear F."/>
            <person name="Vautrin S."/>
            <person name="Crespi M."/>
            <person name="Mangin B."/>
            <person name="Burke J.M."/>
            <person name="Salse J."/>
            <person name="Munos S."/>
            <person name="Vincourt P."/>
            <person name="Rieseberg L.H."/>
            <person name="Langlade N.B."/>
        </authorList>
    </citation>
    <scope>NUCLEOTIDE SEQUENCE</scope>
    <source>
        <tissue evidence="2">Leaves</tissue>
    </source>
</reference>
<evidence type="ECO:0000256" key="1">
    <source>
        <dbReference type="SAM" id="MobiDB-lite"/>
    </source>
</evidence>
<sequence>MPSEAPISFQACPFYNSAGPFEAPRADETWKGHQTNGKQQRRASPNHERIR</sequence>
<accession>A0A9K3JBH8</accession>
<comment type="caution">
    <text evidence="2">The sequence shown here is derived from an EMBL/GenBank/DDBJ whole genome shotgun (WGS) entry which is preliminary data.</text>
</comment>
<reference evidence="2" key="2">
    <citation type="submission" date="2020-06" db="EMBL/GenBank/DDBJ databases">
        <title>Helianthus annuus Genome sequencing and assembly Release 2.</title>
        <authorList>
            <person name="Gouzy J."/>
            <person name="Langlade N."/>
            <person name="Munos S."/>
        </authorList>
    </citation>
    <scope>NUCLEOTIDE SEQUENCE</scope>
    <source>
        <tissue evidence="2">Leaves</tissue>
    </source>
</reference>
<proteinExistence type="predicted"/>
<keyword evidence="3" id="KW-1185">Reference proteome</keyword>
<name>A0A9K3JBH8_HELAN</name>
<evidence type="ECO:0000313" key="2">
    <source>
        <dbReference type="EMBL" id="KAF5811846.1"/>
    </source>
</evidence>
<dbReference type="EMBL" id="MNCJ02000319">
    <property type="protein sequence ID" value="KAF5811846.1"/>
    <property type="molecule type" value="Genomic_DNA"/>
</dbReference>
<dbReference type="Proteomes" id="UP000215914">
    <property type="component" value="Unassembled WGS sequence"/>
</dbReference>
<feature type="region of interest" description="Disordered" evidence="1">
    <location>
        <begin position="1"/>
        <end position="51"/>
    </location>
</feature>
<dbReference type="AlphaFoldDB" id="A0A9K3JBH8"/>